<evidence type="ECO:0000313" key="3">
    <source>
        <dbReference type="Proteomes" id="UP000041254"/>
    </source>
</evidence>
<dbReference type="AlphaFoldDB" id="A0A0G4EKF7"/>
<reference evidence="2 3" key="1">
    <citation type="submission" date="2014-11" db="EMBL/GenBank/DDBJ databases">
        <authorList>
            <person name="Zhu J."/>
            <person name="Qi W."/>
            <person name="Song R."/>
        </authorList>
    </citation>
    <scope>NUCLEOTIDE SEQUENCE [LARGE SCALE GENOMIC DNA]</scope>
</reference>
<feature type="compositionally biased region" description="Low complexity" evidence="1">
    <location>
        <begin position="49"/>
        <end position="72"/>
    </location>
</feature>
<evidence type="ECO:0000313" key="2">
    <source>
        <dbReference type="EMBL" id="CEL97372.1"/>
    </source>
</evidence>
<evidence type="ECO:0000256" key="1">
    <source>
        <dbReference type="SAM" id="MobiDB-lite"/>
    </source>
</evidence>
<dbReference type="Proteomes" id="UP000041254">
    <property type="component" value="Unassembled WGS sequence"/>
</dbReference>
<feature type="region of interest" description="Disordered" evidence="1">
    <location>
        <begin position="42"/>
        <end position="79"/>
    </location>
</feature>
<sequence>MMIKSHTADPSASLQDDAFRGILATAGQCRVCVQMSAAAREGAGDSKADGPSSSAASAAANGASSASSQQQQPHHHQDTTLRGVLGVATLMPRIAQHVTSYSQLAYFRLIDTDRQPPISPVRAVSLTPDVLLPILMRLLPIVVASLGLGVLVEVPIPQLTQGVAVTLATRALIKQLSRRLWMMERGGKWARWKPVLEKLYLLRFKRPLVLGDDNFGVFGRRAAFMSETEAVRQWRILSWRININQGGHQTRFVDFIRHQTRLMDGHSILESSYGYQLPTLLSSASPNFPHAAFDPADPPTQLAGYLYPTYTSMVAFILFGWLRCGRQIRRVGSWATHRRDSAEYLRLGELLAASHSDVAHWRAAVFDKKREDGWHCRLVVFGSETMGEGQMTLIRLTEHWPDWGQDRYVEIETTESAPHDQTLTVVMRVLGDQLGGMVL</sequence>
<organism evidence="2 3">
    <name type="scientific">Vitrella brassicaformis (strain CCMP3155)</name>
    <dbReference type="NCBI Taxonomy" id="1169540"/>
    <lineage>
        <taxon>Eukaryota</taxon>
        <taxon>Sar</taxon>
        <taxon>Alveolata</taxon>
        <taxon>Colpodellida</taxon>
        <taxon>Vitrellaceae</taxon>
        <taxon>Vitrella</taxon>
    </lineage>
</organism>
<keyword evidence="3" id="KW-1185">Reference proteome</keyword>
<dbReference type="VEuPathDB" id="CryptoDB:Vbra_12186"/>
<dbReference type="InParanoid" id="A0A0G4EKF7"/>
<dbReference type="PhylomeDB" id="A0A0G4EKF7"/>
<name>A0A0G4EKF7_VITBC</name>
<dbReference type="EMBL" id="CDMY01000255">
    <property type="protein sequence ID" value="CEL97372.1"/>
    <property type="molecule type" value="Genomic_DNA"/>
</dbReference>
<proteinExistence type="predicted"/>
<gene>
    <name evidence="2" type="ORF">Vbra_12186</name>
</gene>
<protein>
    <submittedName>
        <fullName evidence="2">Uncharacterized protein</fullName>
    </submittedName>
</protein>
<accession>A0A0G4EKF7</accession>